<dbReference type="AlphaFoldDB" id="A0A0G0HEL7"/>
<sequence length="229" mass="27005">MRGVHNVQLKKKAIILRKKGFTYPMIEKELFVPRATLSNWLSGLMLSDEVNTRLLDRKKNNLIKIRGLAVDAQKIRREQNFKNIKDKIEIDFKNFDFSKNALELLLAMLYLGEGFKKTRSHIGLGNSDPKIALMFVKFLRSIYKVEDYRLRCALHLRMDHNAEKEKAFWSDYLGISKKYFQKPQFDKRTEGKKTWEGYHGVCSVYCYDAKIEKRLIFLQKYLVNKILGV</sequence>
<name>A0A0G0HEL7_9BACT</name>
<protein>
    <submittedName>
        <fullName evidence="1">Uncharacterized protein</fullName>
    </submittedName>
</protein>
<accession>A0A0G0HEL7</accession>
<comment type="caution">
    <text evidence="1">The sequence shown here is derived from an EMBL/GenBank/DDBJ whole genome shotgun (WGS) entry which is preliminary data.</text>
</comment>
<dbReference type="STRING" id="1619036.US58_C0015G0015"/>
<evidence type="ECO:0000313" key="2">
    <source>
        <dbReference type="Proteomes" id="UP000034333"/>
    </source>
</evidence>
<organism evidence="1 2">
    <name type="scientific">Candidatus Magasanikbacteria bacterium GW2011_GWA2_37_8</name>
    <dbReference type="NCBI Taxonomy" id="1619036"/>
    <lineage>
        <taxon>Bacteria</taxon>
        <taxon>Candidatus Magasanikiibacteriota</taxon>
    </lineage>
</organism>
<dbReference type="Proteomes" id="UP000034333">
    <property type="component" value="Unassembled WGS sequence"/>
</dbReference>
<gene>
    <name evidence="1" type="ORF">US58_C0015G0015</name>
</gene>
<proteinExistence type="predicted"/>
<evidence type="ECO:0000313" key="1">
    <source>
        <dbReference type="EMBL" id="KKQ40622.1"/>
    </source>
</evidence>
<reference evidence="1 2" key="1">
    <citation type="journal article" date="2015" name="Nature">
        <title>rRNA introns, odd ribosomes, and small enigmatic genomes across a large radiation of phyla.</title>
        <authorList>
            <person name="Brown C.T."/>
            <person name="Hug L.A."/>
            <person name="Thomas B.C."/>
            <person name="Sharon I."/>
            <person name="Castelle C.J."/>
            <person name="Singh A."/>
            <person name="Wilkins M.J."/>
            <person name="Williams K.H."/>
            <person name="Banfield J.F."/>
        </authorList>
    </citation>
    <scope>NUCLEOTIDE SEQUENCE [LARGE SCALE GENOMIC DNA]</scope>
</reference>
<dbReference type="EMBL" id="LBTN01000015">
    <property type="protein sequence ID" value="KKQ40622.1"/>
    <property type="molecule type" value="Genomic_DNA"/>
</dbReference>